<protein>
    <submittedName>
        <fullName evidence="1">Uncharacterized protein</fullName>
    </submittedName>
</protein>
<keyword evidence="2" id="KW-1185">Reference proteome</keyword>
<dbReference type="Proteomes" id="UP000006527">
    <property type="component" value="Segment"/>
</dbReference>
<accession>E3SL09</accession>
<dbReference type="OrthoDB" id="27360at10239"/>
<evidence type="ECO:0000313" key="1">
    <source>
        <dbReference type="EMBL" id="ADO98157.1"/>
    </source>
</evidence>
<dbReference type="EMBL" id="GU071098">
    <property type="protein sequence ID" value="ADO98157.1"/>
    <property type="molecule type" value="Genomic_DNA"/>
</dbReference>
<evidence type="ECO:0000313" key="2">
    <source>
        <dbReference type="Proteomes" id="UP000006527"/>
    </source>
</evidence>
<dbReference type="GeneID" id="10328660"/>
<gene>
    <name evidence="1" type="ORF">SSSM7_091</name>
</gene>
<sequence length="65" mass="7718">MDNSSTVANQGLKSYHIYYEDKVLFKNLDQEEFDLIWSKIYRSYHTDSLSFSVCMGDMCLEEQSY</sequence>
<organism evidence="1 2">
    <name type="scientific">Synechococcus phage S-SSM7</name>
    <dbReference type="NCBI Taxonomy" id="445686"/>
    <lineage>
        <taxon>Viruses</taxon>
        <taxon>Duplodnaviria</taxon>
        <taxon>Heunggongvirae</taxon>
        <taxon>Uroviricota</taxon>
        <taxon>Caudoviricetes</taxon>
        <taxon>Pantevenvirales</taxon>
        <taxon>Kyanoviridae</taxon>
        <taxon>Lipsvirus</taxon>
        <taxon>Lipsvirus ssm7</taxon>
    </lineage>
</organism>
<reference evidence="1 2" key="1">
    <citation type="journal article" date="2010" name="Environ. Microbiol.">
        <title>Genomic analysis of oceanic cyanobacterial myoviruses compared with T4-like myoviruses from diverse hosts and environments.</title>
        <authorList>
            <person name="Sullivan M.B."/>
            <person name="Huang K.H."/>
            <person name="Ignacio-Espinoza J.C."/>
            <person name="Berlin A.M."/>
            <person name="Kelly L."/>
            <person name="Weigele P.R."/>
            <person name="DeFrancesco A.S."/>
            <person name="Kern S.E."/>
            <person name="Thompson L.R."/>
            <person name="Young S."/>
            <person name="Yandava C."/>
            <person name="Fu R."/>
            <person name="Krastins B."/>
            <person name="Chase M."/>
            <person name="Sarracino D."/>
            <person name="Osburne M.S."/>
            <person name="Henn M.R."/>
            <person name="Chisholm S.W."/>
        </authorList>
    </citation>
    <scope>NUCLEOTIDE SEQUENCE [LARGE SCALE GENOMIC DNA]</scope>
    <source>
        <strain evidence="1">8109-3</strain>
    </source>
</reference>
<proteinExistence type="predicted"/>
<dbReference type="RefSeq" id="YP_004324144.1">
    <property type="nucleotide sequence ID" value="NC_015287.1"/>
</dbReference>
<dbReference type="KEGG" id="vg:10328660"/>
<name>E3SL09_9CAUD</name>